<keyword evidence="8" id="KW-1185">Reference proteome</keyword>
<dbReference type="Proteomes" id="UP000548326">
    <property type="component" value="Unassembled WGS sequence"/>
</dbReference>
<keyword evidence="4" id="KW-0804">Transcription</keyword>
<dbReference type="RefSeq" id="WP_221276107.1">
    <property type="nucleotide sequence ID" value="NZ_FTMG01000012.1"/>
</dbReference>
<dbReference type="Gene3D" id="3.40.190.290">
    <property type="match status" value="1"/>
</dbReference>
<dbReference type="SUPFAM" id="SSF46785">
    <property type="entry name" value="Winged helix' DNA-binding domain"/>
    <property type="match status" value="1"/>
</dbReference>
<evidence type="ECO:0000313" key="8">
    <source>
        <dbReference type="Proteomes" id="UP000541583"/>
    </source>
</evidence>
<dbReference type="GO" id="GO:0000976">
    <property type="term" value="F:transcription cis-regulatory region binding"/>
    <property type="evidence" value="ECO:0007669"/>
    <property type="project" value="TreeGrafter"/>
</dbReference>
<sequence length="304" mass="34225">MIFDFRLKVFYTVAQRLSFTKAAHELYITQPAVTKHIKELEQQLSTQLFKRNGNNIALTVAGKILAQYAEKIFQTYTELETELAQLNNLEAGTLHIGASTTVAQTILPKILALFKKTYPDVTFNFIQGNTDYISQLILDEKIDVAIVEGAAHSPQLAYSPFAKDEIVLVTRANNKLSKKQEISPKQLLDIPLVLREAGSGTLDVIFNALADVQINPKDLNIEIQLESSIAIKQYLLYSDTATFLSIQSVLSELKYNELSIIEIKGMEIFRTFQFIQLHGKNSKLIDLFKRFCLANYNLKGSVSV</sequence>
<dbReference type="InterPro" id="IPR036388">
    <property type="entry name" value="WH-like_DNA-bd_sf"/>
</dbReference>
<dbReference type="PANTHER" id="PTHR30126:SF39">
    <property type="entry name" value="HTH-TYPE TRANSCRIPTIONAL REGULATOR CYSL"/>
    <property type="match status" value="1"/>
</dbReference>
<comment type="caution">
    <text evidence="7">The sequence shown here is derived from an EMBL/GenBank/DDBJ whole genome shotgun (WGS) entry which is preliminary data.</text>
</comment>
<gene>
    <name evidence="7" type="ORF">HDF22_004246</name>
    <name evidence="6" type="ORF">HDF23_004299</name>
</gene>
<keyword evidence="3 7" id="KW-0238">DNA-binding</keyword>
<dbReference type="PANTHER" id="PTHR30126">
    <property type="entry name" value="HTH-TYPE TRANSCRIPTIONAL REGULATOR"/>
    <property type="match status" value="1"/>
</dbReference>
<name>A0A1N7DYM9_9SPHI</name>
<dbReference type="Pfam" id="PF03466">
    <property type="entry name" value="LysR_substrate"/>
    <property type="match status" value="1"/>
</dbReference>
<evidence type="ECO:0000313" key="7">
    <source>
        <dbReference type="EMBL" id="MBB6130107.1"/>
    </source>
</evidence>
<dbReference type="GO" id="GO:0003700">
    <property type="term" value="F:DNA-binding transcription factor activity"/>
    <property type="evidence" value="ECO:0007669"/>
    <property type="project" value="InterPro"/>
</dbReference>
<evidence type="ECO:0000256" key="2">
    <source>
        <dbReference type="ARBA" id="ARBA00023015"/>
    </source>
</evidence>
<evidence type="ECO:0000256" key="3">
    <source>
        <dbReference type="ARBA" id="ARBA00023125"/>
    </source>
</evidence>
<protein>
    <submittedName>
        <fullName evidence="7">DNA-binding transcriptional LysR family regulator</fullName>
    </submittedName>
</protein>
<dbReference type="PROSITE" id="PS50931">
    <property type="entry name" value="HTH_LYSR"/>
    <property type="match status" value="1"/>
</dbReference>
<dbReference type="InterPro" id="IPR000847">
    <property type="entry name" value="LysR_HTH_N"/>
</dbReference>
<dbReference type="Proteomes" id="UP000541583">
    <property type="component" value="Unassembled WGS sequence"/>
</dbReference>
<reference evidence="8 9" key="1">
    <citation type="submission" date="2020-08" db="EMBL/GenBank/DDBJ databases">
        <title>Genomic Encyclopedia of Type Strains, Phase IV (KMG-V): Genome sequencing to study the core and pangenomes of soil and plant-associated prokaryotes.</title>
        <authorList>
            <person name="Whitman W."/>
        </authorList>
    </citation>
    <scope>NUCLEOTIDE SEQUENCE [LARGE SCALE GENOMIC DNA]</scope>
    <source>
        <strain evidence="6 8">ANJLi2</strain>
        <strain evidence="7 9">MP601</strain>
    </source>
</reference>
<keyword evidence="2" id="KW-0805">Transcription regulation</keyword>
<comment type="similarity">
    <text evidence="1">Belongs to the LysR transcriptional regulatory family.</text>
</comment>
<evidence type="ECO:0000313" key="9">
    <source>
        <dbReference type="Proteomes" id="UP000548326"/>
    </source>
</evidence>
<dbReference type="STRING" id="354630.SAMN05421821_112151"/>
<evidence type="ECO:0000256" key="1">
    <source>
        <dbReference type="ARBA" id="ARBA00009437"/>
    </source>
</evidence>
<accession>A0A1N7DYM9</accession>
<organism evidence="7 9">
    <name type="scientific">Mucilaginibacter lappiensis</name>
    <dbReference type="NCBI Taxonomy" id="354630"/>
    <lineage>
        <taxon>Bacteria</taxon>
        <taxon>Pseudomonadati</taxon>
        <taxon>Bacteroidota</taxon>
        <taxon>Sphingobacteriia</taxon>
        <taxon>Sphingobacteriales</taxon>
        <taxon>Sphingobacteriaceae</taxon>
        <taxon>Mucilaginibacter</taxon>
    </lineage>
</organism>
<dbReference type="InterPro" id="IPR036390">
    <property type="entry name" value="WH_DNA-bd_sf"/>
</dbReference>
<evidence type="ECO:0000256" key="4">
    <source>
        <dbReference type="ARBA" id="ARBA00023163"/>
    </source>
</evidence>
<evidence type="ECO:0000259" key="5">
    <source>
        <dbReference type="PROSITE" id="PS50931"/>
    </source>
</evidence>
<dbReference type="Gene3D" id="1.10.10.10">
    <property type="entry name" value="Winged helix-like DNA-binding domain superfamily/Winged helix DNA-binding domain"/>
    <property type="match status" value="1"/>
</dbReference>
<evidence type="ECO:0000313" key="6">
    <source>
        <dbReference type="EMBL" id="MBB6111529.1"/>
    </source>
</evidence>
<dbReference type="EMBL" id="JACHCB010000012">
    <property type="protein sequence ID" value="MBB6111529.1"/>
    <property type="molecule type" value="Genomic_DNA"/>
</dbReference>
<dbReference type="SUPFAM" id="SSF53850">
    <property type="entry name" value="Periplasmic binding protein-like II"/>
    <property type="match status" value="1"/>
</dbReference>
<dbReference type="Pfam" id="PF00126">
    <property type="entry name" value="HTH_1"/>
    <property type="match status" value="1"/>
</dbReference>
<dbReference type="InterPro" id="IPR005119">
    <property type="entry name" value="LysR_subst-bd"/>
</dbReference>
<dbReference type="AlphaFoldDB" id="A0A1N7DYM9"/>
<proteinExistence type="inferred from homology"/>
<dbReference type="PRINTS" id="PR00039">
    <property type="entry name" value="HTHLYSR"/>
</dbReference>
<dbReference type="FunFam" id="1.10.10.10:FF:000001">
    <property type="entry name" value="LysR family transcriptional regulator"/>
    <property type="match status" value="1"/>
</dbReference>
<dbReference type="EMBL" id="JACHCA010000013">
    <property type="protein sequence ID" value="MBB6130107.1"/>
    <property type="molecule type" value="Genomic_DNA"/>
</dbReference>
<feature type="domain" description="HTH lysR-type" evidence="5">
    <location>
        <begin position="1"/>
        <end position="59"/>
    </location>
</feature>